<organism evidence="2 3">
    <name type="scientific">Streptomyces himastatinicus ATCC 53653</name>
    <dbReference type="NCBI Taxonomy" id="457427"/>
    <lineage>
        <taxon>Bacteria</taxon>
        <taxon>Bacillati</taxon>
        <taxon>Actinomycetota</taxon>
        <taxon>Actinomycetes</taxon>
        <taxon>Kitasatosporales</taxon>
        <taxon>Streptomycetaceae</taxon>
        <taxon>Streptomyces</taxon>
        <taxon>Streptomyces violaceusniger group</taxon>
    </lineage>
</organism>
<name>D9WUD0_9ACTN</name>
<protein>
    <recommendedName>
        <fullName evidence="4">Secreted protein</fullName>
    </recommendedName>
</protein>
<keyword evidence="1" id="KW-0732">Signal</keyword>
<evidence type="ECO:0000313" key="3">
    <source>
        <dbReference type="Proteomes" id="UP000003963"/>
    </source>
</evidence>
<keyword evidence="3" id="KW-1185">Reference proteome</keyword>
<evidence type="ECO:0000256" key="1">
    <source>
        <dbReference type="SAM" id="SignalP"/>
    </source>
</evidence>
<dbReference type="STRING" id="457427.SSOG_04079"/>
<proteinExistence type="predicted"/>
<evidence type="ECO:0000313" key="2">
    <source>
        <dbReference type="EMBL" id="EFL24365.1"/>
    </source>
</evidence>
<reference evidence="2 3" key="1">
    <citation type="submission" date="2009-02" db="EMBL/GenBank/DDBJ databases">
        <title>Annotation of Streptomyces hygroscopicus strain ATCC 53653.</title>
        <authorList>
            <consortium name="The Broad Institute Genome Sequencing Platform"/>
            <consortium name="Broad Institute Microbial Sequencing Center"/>
            <person name="Fischbach M."/>
            <person name="Godfrey P."/>
            <person name="Ward D."/>
            <person name="Young S."/>
            <person name="Zeng Q."/>
            <person name="Koehrsen M."/>
            <person name="Alvarado L."/>
            <person name="Berlin A.M."/>
            <person name="Bochicchio J."/>
            <person name="Borenstein D."/>
            <person name="Chapman S.B."/>
            <person name="Chen Z."/>
            <person name="Engels R."/>
            <person name="Freedman E."/>
            <person name="Gellesch M."/>
            <person name="Goldberg J."/>
            <person name="Griggs A."/>
            <person name="Gujja S."/>
            <person name="Heilman E.R."/>
            <person name="Heiman D.I."/>
            <person name="Hepburn T.A."/>
            <person name="Howarth C."/>
            <person name="Jen D."/>
            <person name="Larson L."/>
            <person name="Lewis B."/>
            <person name="Mehta T."/>
            <person name="Park D."/>
            <person name="Pearson M."/>
            <person name="Richards J."/>
            <person name="Roberts A."/>
            <person name="Saif S."/>
            <person name="Shea T.D."/>
            <person name="Shenoy N."/>
            <person name="Sisk P."/>
            <person name="Stolte C."/>
            <person name="Sykes S.N."/>
            <person name="Thomson T."/>
            <person name="Walk T."/>
            <person name="White J."/>
            <person name="Yandava C."/>
            <person name="Straight P."/>
            <person name="Clardy J."/>
            <person name="Hung D."/>
            <person name="Kolter R."/>
            <person name="Mekalanos J."/>
            <person name="Walker S."/>
            <person name="Walsh C.T."/>
            <person name="Wieland-Brown L.C."/>
            <person name="Haas B."/>
            <person name="Nusbaum C."/>
            <person name="Birren B."/>
        </authorList>
    </citation>
    <scope>NUCLEOTIDE SEQUENCE [LARGE SCALE GENOMIC DNA]</scope>
    <source>
        <strain evidence="2 3">ATCC 53653</strain>
    </source>
</reference>
<dbReference type="EMBL" id="GG657754">
    <property type="protein sequence ID" value="EFL24365.1"/>
    <property type="molecule type" value="Genomic_DNA"/>
</dbReference>
<dbReference type="AlphaFoldDB" id="D9WUD0"/>
<dbReference type="HOGENOM" id="CLU_146751_0_0_11"/>
<evidence type="ECO:0008006" key="4">
    <source>
        <dbReference type="Google" id="ProtNLM"/>
    </source>
</evidence>
<feature type="chain" id="PRO_5003131558" description="Secreted protein" evidence="1">
    <location>
        <begin position="28"/>
        <end position="122"/>
    </location>
</feature>
<dbReference type="Proteomes" id="UP000003963">
    <property type="component" value="Unassembled WGS sequence"/>
</dbReference>
<gene>
    <name evidence="2" type="ORF">SSOG_04079</name>
</gene>
<dbReference type="RefSeq" id="WP_009716174.1">
    <property type="nucleotide sequence ID" value="NZ_GG657754.1"/>
</dbReference>
<feature type="signal peptide" evidence="1">
    <location>
        <begin position="1"/>
        <end position="27"/>
    </location>
</feature>
<sequence length="122" mass="11519">MNIGKKVAVLTVAAGALVLGSAGGASAHGFGGFDPFGTVQTNKCYSGAGAIIAAGGAAPTGEVTIDSSCLNYTNGTAAVQSNDCGTGTGPITHIGGAAPTGNTSVTSNCTNIALGNDGYGHG</sequence>
<accession>D9WUD0</accession>